<dbReference type="EMBL" id="QCXX01000001">
    <property type="protein sequence ID" value="PUV26312.1"/>
    <property type="molecule type" value="Genomic_DNA"/>
</dbReference>
<evidence type="ECO:0000313" key="3">
    <source>
        <dbReference type="Proteomes" id="UP000250831"/>
    </source>
</evidence>
<gene>
    <name evidence="2" type="ORF">DCO56_05000</name>
</gene>
<evidence type="ECO:0000256" key="1">
    <source>
        <dbReference type="SAM" id="SignalP"/>
    </source>
</evidence>
<accession>A0A363NZR7</accession>
<dbReference type="Proteomes" id="UP000250831">
    <property type="component" value="Unassembled WGS sequence"/>
</dbReference>
<dbReference type="Gene3D" id="3.30.1360.200">
    <property type="match status" value="1"/>
</dbReference>
<evidence type="ECO:0000313" key="2">
    <source>
        <dbReference type="EMBL" id="PUV26312.1"/>
    </source>
</evidence>
<protein>
    <submittedName>
        <fullName evidence="2">Uncharacterized protein</fullName>
    </submittedName>
</protein>
<dbReference type="RefSeq" id="WP_108632601.1">
    <property type="nucleotide sequence ID" value="NZ_QCXX01000001.1"/>
</dbReference>
<organism evidence="2 3">
    <name type="scientific">Sphingobacterium athyrii</name>
    <dbReference type="NCBI Taxonomy" id="2152717"/>
    <lineage>
        <taxon>Bacteria</taxon>
        <taxon>Pseudomonadati</taxon>
        <taxon>Bacteroidota</taxon>
        <taxon>Sphingobacteriia</taxon>
        <taxon>Sphingobacteriales</taxon>
        <taxon>Sphingobacteriaceae</taxon>
        <taxon>Sphingobacterium</taxon>
    </lineage>
</organism>
<feature type="chain" id="PRO_5016810809" evidence="1">
    <location>
        <begin position="20"/>
        <end position="168"/>
    </location>
</feature>
<dbReference type="AlphaFoldDB" id="A0A363NZR7"/>
<proteinExistence type="predicted"/>
<comment type="caution">
    <text evidence="2">The sequence shown here is derived from an EMBL/GenBank/DDBJ whole genome shotgun (WGS) entry which is preliminary data.</text>
</comment>
<reference evidence="2 3" key="1">
    <citation type="submission" date="2018-04" db="EMBL/GenBank/DDBJ databases">
        <title>Sphingobacterium sp. M46 Genome.</title>
        <authorList>
            <person name="Cheng J."/>
            <person name="Li Y."/>
        </authorList>
    </citation>
    <scope>NUCLEOTIDE SEQUENCE [LARGE SCALE GENOMIC DNA]</scope>
    <source>
        <strain evidence="2 3">M46</strain>
    </source>
</reference>
<keyword evidence="3" id="KW-1185">Reference proteome</keyword>
<feature type="signal peptide" evidence="1">
    <location>
        <begin position="1"/>
        <end position="19"/>
    </location>
</feature>
<dbReference type="OrthoDB" id="767658at2"/>
<keyword evidence="1" id="KW-0732">Signal</keyword>
<sequence length="168" mass="18504">MKYILVFLINLMVILTASGDNDQSSDVNFQHQENNEVSSADQDTILPTGWYFVLEEGAPNAIAKQLDKSTAILFLHPVPILTVSNFESVTISENATKDKTIAMQFDEIGTLKWAAATEKASRNRGRIAFIADNVLLDAPFVNARIPNGVSAVSCGGYYSENELEQFKK</sequence>
<name>A0A363NZR7_9SPHI</name>